<sequence length="69" mass="7947">MPKAMRLWDLNRALQRHDCEIKSDRGRHTKWICPCGEHSANVPRHRVVSAGVVRGTIDRMACLPEGWLQ</sequence>
<keyword evidence="2" id="KW-1185">Reference proteome</keyword>
<evidence type="ECO:0000313" key="2">
    <source>
        <dbReference type="Proteomes" id="UP000323505"/>
    </source>
</evidence>
<gene>
    <name evidence="1" type="ORF">FXF68_30960</name>
</gene>
<protein>
    <submittedName>
        <fullName evidence="1">Type II toxin-antitoxin system HicA family toxin</fullName>
    </submittedName>
</protein>
<dbReference type="Proteomes" id="UP000323505">
    <property type="component" value="Unassembled WGS sequence"/>
</dbReference>
<dbReference type="AlphaFoldDB" id="A0A5D3FCQ1"/>
<dbReference type="EMBL" id="VSRQ01000007">
    <property type="protein sequence ID" value="TYK45105.1"/>
    <property type="molecule type" value="Genomic_DNA"/>
</dbReference>
<organism evidence="1 2">
    <name type="scientific">Actinomadura decatromicini</name>
    <dbReference type="NCBI Taxonomy" id="2604572"/>
    <lineage>
        <taxon>Bacteria</taxon>
        <taxon>Bacillati</taxon>
        <taxon>Actinomycetota</taxon>
        <taxon>Actinomycetes</taxon>
        <taxon>Streptosporangiales</taxon>
        <taxon>Thermomonosporaceae</taxon>
        <taxon>Actinomadura</taxon>
    </lineage>
</organism>
<comment type="caution">
    <text evidence="1">The sequence shown here is derived from an EMBL/GenBank/DDBJ whole genome shotgun (WGS) entry which is preliminary data.</text>
</comment>
<dbReference type="SUPFAM" id="SSF54786">
    <property type="entry name" value="YcfA/nrd intein domain"/>
    <property type="match status" value="1"/>
</dbReference>
<evidence type="ECO:0000313" key="1">
    <source>
        <dbReference type="EMBL" id="TYK45105.1"/>
    </source>
</evidence>
<name>A0A5D3FCQ1_9ACTN</name>
<accession>A0A5D3FCQ1</accession>
<reference evidence="1 2" key="1">
    <citation type="submission" date="2019-08" db="EMBL/GenBank/DDBJ databases">
        <title>Actinomadura sp. nov. CYP1-5 isolated from mountain soil.</title>
        <authorList>
            <person name="Songsumanus A."/>
            <person name="Kuncharoen N."/>
            <person name="Kudo T."/>
            <person name="Yuki M."/>
            <person name="Igarashi Y."/>
            <person name="Tanasupawat S."/>
        </authorList>
    </citation>
    <scope>NUCLEOTIDE SEQUENCE [LARGE SCALE GENOMIC DNA]</scope>
    <source>
        <strain evidence="1 2">CYP1-5</strain>
    </source>
</reference>
<proteinExistence type="predicted"/>